<proteinExistence type="inferred from homology"/>
<evidence type="ECO:0000313" key="9">
    <source>
        <dbReference type="Proteomes" id="UP000077315"/>
    </source>
</evidence>
<dbReference type="GeneID" id="29002942"/>
<dbReference type="AlphaFoldDB" id="A0A167KM48"/>
<dbReference type="InterPro" id="IPR008011">
    <property type="entry name" value="Complex1_LYR_dom"/>
</dbReference>
<sequence>MRPALILSHRAPPVPKFFKKESLTLDHFLTRGRVISLYRQILRSTKGLDKHDAQELRAWARSDFERARHETDLDKIKALLSSGKHQMHNLQSSITLAHAKK</sequence>
<evidence type="ECO:0000256" key="4">
    <source>
        <dbReference type="ARBA" id="ARBA00023128"/>
    </source>
</evidence>
<dbReference type="InParanoid" id="A0A167KM48"/>
<evidence type="ECO:0000259" key="7">
    <source>
        <dbReference type="Pfam" id="PF05347"/>
    </source>
</evidence>
<name>A0A167KM48_PHYB8</name>
<dbReference type="Pfam" id="PF05347">
    <property type="entry name" value="Complex1_LYR"/>
    <property type="match status" value="1"/>
</dbReference>
<comment type="function">
    <text evidence="6">Involved in efficient integration of the N-module into mitochondrial respiratory chain complex I.</text>
</comment>
<comment type="similarity">
    <text evidence="2">Belongs to the complex I LYR family.</text>
</comment>
<evidence type="ECO:0000256" key="2">
    <source>
        <dbReference type="ARBA" id="ARBA00009508"/>
    </source>
</evidence>
<dbReference type="RefSeq" id="XP_018286449.1">
    <property type="nucleotide sequence ID" value="XM_018442036.1"/>
</dbReference>
<dbReference type="PANTHER" id="PTHR13675">
    <property type="entry name" value="LYR MOTIF-CONTAINING PROTEIN 2"/>
    <property type="match status" value="1"/>
</dbReference>
<dbReference type="GO" id="GO:0005739">
    <property type="term" value="C:mitochondrion"/>
    <property type="evidence" value="ECO:0007669"/>
    <property type="project" value="UniProtKB-SubCell"/>
</dbReference>
<accession>A0A167KM48</accession>
<evidence type="ECO:0000256" key="5">
    <source>
        <dbReference type="ARBA" id="ARBA00026235"/>
    </source>
</evidence>
<organism evidence="8 9">
    <name type="scientific">Phycomyces blakesleeanus (strain ATCC 8743b / DSM 1359 / FGSC 10004 / NBRC 33097 / NRRL 1555)</name>
    <dbReference type="NCBI Taxonomy" id="763407"/>
    <lineage>
        <taxon>Eukaryota</taxon>
        <taxon>Fungi</taxon>
        <taxon>Fungi incertae sedis</taxon>
        <taxon>Mucoromycota</taxon>
        <taxon>Mucoromycotina</taxon>
        <taxon>Mucoromycetes</taxon>
        <taxon>Mucorales</taxon>
        <taxon>Phycomycetaceae</taxon>
        <taxon>Phycomyces</taxon>
    </lineage>
</organism>
<keyword evidence="9" id="KW-1185">Reference proteome</keyword>
<evidence type="ECO:0000313" key="8">
    <source>
        <dbReference type="EMBL" id="OAD68409.1"/>
    </source>
</evidence>
<dbReference type="Proteomes" id="UP000077315">
    <property type="component" value="Unassembled WGS sequence"/>
</dbReference>
<feature type="domain" description="Complex 1 LYR protein" evidence="7">
    <location>
        <begin position="33"/>
        <end position="87"/>
    </location>
</feature>
<comment type="subcellular location">
    <subcellularLocation>
        <location evidence="1">Mitochondrion</location>
    </subcellularLocation>
</comment>
<gene>
    <name evidence="8" type="primary">NDUFA6</name>
    <name evidence="8" type="ORF">PHYBLDRAFT_68966</name>
</gene>
<dbReference type="OrthoDB" id="74240at2759"/>
<dbReference type="PANTHER" id="PTHR13675:SF0">
    <property type="entry name" value="LYR MOTIF-CONTAINING PROTEIN 2"/>
    <property type="match status" value="1"/>
</dbReference>
<evidence type="ECO:0000256" key="6">
    <source>
        <dbReference type="ARBA" id="ARBA00044735"/>
    </source>
</evidence>
<reference evidence="9" key="1">
    <citation type="submission" date="2015-06" db="EMBL/GenBank/DDBJ databases">
        <title>Expansion of signal transduction pathways in fungi by whole-genome duplication.</title>
        <authorList>
            <consortium name="DOE Joint Genome Institute"/>
            <person name="Corrochano L.M."/>
            <person name="Kuo A."/>
            <person name="Marcet-Houben M."/>
            <person name="Polaino S."/>
            <person name="Salamov A."/>
            <person name="Villalobos J.M."/>
            <person name="Alvarez M.I."/>
            <person name="Avalos J."/>
            <person name="Benito E.P."/>
            <person name="Benoit I."/>
            <person name="Burger G."/>
            <person name="Camino L.P."/>
            <person name="Canovas D."/>
            <person name="Cerda-Olmedo E."/>
            <person name="Cheng J.-F."/>
            <person name="Dominguez A."/>
            <person name="Elias M."/>
            <person name="Eslava A.P."/>
            <person name="Glaser F."/>
            <person name="Grimwood J."/>
            <person name="Gutierrez G."/>
            <person name="Heitman J."/>
            <person name="Henrissat B."/>
            <person name="Iturriaga E.A."/>
            <person name="Lang B.F."/>
            <person name="Lavin J.L."/>
            <person name="Lee S."/>
            <person name="Li W."/>
            <person name="Lindquist E."/>
            <person name="Lopez-Garcia S."/>
            <person name="Luque E.M."/>
            <person name="Marcos A.T."/>
            <person name="Martin J."/>
            <person name="McCluskey K."/>
            <person name="Medina H.R."/>
            <person name="Miralles-Duran A."/>
            <person name="Miyazaki A."/>
            <person name="Munoz-Torres E."/>
            <person name="Oguiza J.A."/>
            <person name="Ohm R."/>
            <person name="Olmedo M."/>
            <person name="Orejas M."/>
            <person name="Ortiz-Castellanos L."/>
            <person name="Pisabarro A.G."/>
            <person name="Rodriguez-Romero J."/>
            <person name="Ruiz-Herrera J."/>
            <person name="Ruiz-Vazquez R."/>
            <person name="Sanz C."/>
            <person name="Schackwitz W."/>
            <person name="Schmutz J."/>
            <person name="Shahriari M."/>
            <person name="Shelest E."/>
            <person name="Silva-Franco F."/>
            <person name="Soanes D."/>
            <person name="Syed K."/>
            <person name="Tagua V.G."/>
            <person name="Talbot N.J."/>
            <person name="Thon M."/>
            <person name="De vries R.P."/>
            <person name="Wiebenga A."/>
            <person name="Yadav J.S."/>
            <person name="Braun E.L."/>
            <person name="Baker S."/>
            <person name="Garre V."/>
            <person name="Horwitz B."/>
            <person name="Torres-Martinez S."/>
            <person name="Idnurm A."/>
            <person name="Herrera-Estrella A."/>
            <person name="Gabaldon T."/>
            <person name="Grigoriev I.V."/>
        </authorList>
    </citation>
    <scope>NUCLEOTIDE SEQUENCE [LARGE SCALE GENOMIC DNA]</scope>
    <source>
        <strain evidence="9">NRRL 1555(-)</strain>
    </source>
</reference>
<dbReference type="CDD" id="cd20262">
    <property type="entry name" value="Complex1_LYR_LYRM2"/>
    <property type="match status" value="1"/>
</dbReference>
<keyword evidence="3" id="KW-0809">Transit peptide</keyword>
<evidence type="ECO:0000256" key="3">
    <source>
        <dbReference type="ARBA" id="ARBA00022946"/>
    </source>
</evidence>
<dbReference type="VEuPathDB" id="FungiDB:PHYBLDRAFT_68966"/>
<protein>
    <recommendedName>
        <fullName evidence="5">LYR motif-containing protein 2</fullName>
    </recommendedName>
</protein>
<dbReference type="EMBL" id="KV440995">
    <property type="protein sequence ID" value="OAD68409.1"/>
    <property type="molecule type" value="Genomic_DNA"/>
</dbReference>
<evidence type="ECO:0000256" key="1">
    <source>
        <dbReference type="ARBA" id="ARBA00004173"/>
    </source>
</evidence>
<keyword evidence="4" id="KW-0496">Mitochondrion</keyword>
<dbReference type="InterPro" id="IPR045293">
    <property type="entry name" value="Complex1_LYR_LYRM2"/>
</dbReference>